<dbReference type="EMBL" id="BPLR01020282">
    <property type="protein sequence ID" value="GIX76771.1"/>
    <property type="molecule type" value="Genomic_DNA"/>
</dbReference>
<evidence type="ECO:0000313" key="2">
    <source>
        <dbReference type="EMBL" id="GIX76771.1"/>
    </source>
</evidence>
<organism evidence="2 3">
    <name type="scientific">Caerostris extrusa</name>
    <name type="common">Bark spider</name>
    <name type="synonym">Caerostris bankana</name>
    <dbReference type="NCBI Taxonomy" id="172846"/>
    <lineage>
        <taxon>Eukaryota</taxon>
        <taxon>Metazoa</taxon>
        <taxon>Ecdysozoa</taxon>
        <taxon>Arthropoda</taxon>
        <taxon>Chelicerata</taxon>
        <taxon>Arachnida</taxon>
        <taxon>Araneae</taxon>
        <taxon>Araneomorphae</taxon>
        <taxon>Entelegynae</taxon>
        <taxon>Araneoidea</taxon>
        <taxon>Araneidae</taxon>
        <taxon>Caerostris</taxon>
    </lineage>
</organism>
<accession>A0AAV4MWC0</accession>
<evidence type="ECO:0000256" key="1">
    <source>
        <dbReference type="SAM" id="MobiDB-lite"/>
    </source>
</evidence>
<keyword evidence="3" id="KW-1185">Reference proteome</keyword>
<feature type="region of interest" description="Disordered" evidence="1">
    <location>
        <begin position="1"/>
        <end position="37"/>
    </location>
</feature>
<feature type="compositionally biased region" description="Polar residues" evidence="1">
    <location>
        <begin position="13"/>
        <end position="37"/>
    </location>
</feature>
<protein>
    <submittedName>
        <fullName evidence="2">Zinc finger protein basonuclin-2</fullName>
    </submittedName>
</protein>
<proteinExistence type="predicted"/>
<comment type="caution">
    <text evidence="2">The sequence shown here is derived from an EMBL/GenBank/DDBJ whole genome shotgun (WGS) entry which is preliminary data.</text>
</comment>
<reference evidence="2 3" key="1">
    <citation type="submission" date="2021-06" db="EMBL/GenBank/DDBJ databases">
        <title>Caerostris extrusa draft genome.</title>
        <authorList>
            <person name="Kono N."/>
            <person name="Arakawa K."/>
        </authorList>
    </citation>
    <scope>NUCLEOTIDE SEQUENCE [LARGE SCALE GENOMIC DNA]</scope>
</reference>
<name>A0AAV4MWC0_CAEEX</name>
<sequence length="90" mass="9915">MGSSMQPLPPVGNKSSFRHLSSNVNSTHSVSPTMSSPINCTSPVALSPLNKLQNMQPYDFRQEKAAQICQRTKTQIGNRQQLTICMVLIL</sequence>
<evidence type="ECO:0000313" key="3">
    <source>
        <dbReference type="Proteomes" id="UP001054945"/>
    </source>
</evidence>
<gene>
    <name evidence="2" type="primary">BNC2_1</name>
    <name evidence="2" type="ORF">CEXT_252681</name>
</gene>
<dbReference type="Proteomes" id="UP001054945">
    <property type="component" value="Unassembled WGS sequence"/>
</dbReference>
<dbReference type="AlphaFoldDB" id="A0AAV4MWC0"/>